<dbReference type="PROSITE" id="PS50943">
    <property type="entry name" value="HTH_CROC1"/>
    <property type="match status" value="1"/>
</dbReference>
<sequence length="68" mass="7943">MDLKNRIAGYRKMLGLTQSEMAERLNISLTAYFNKENEITPFSDKEKVIIRDMLKEVVENPSIDSIFF</sequence>
<organism evidence="2">
    <name type="scientific">bioreactor metagenome</name>
    <dbReference type="NCBI Taxonomy" id="1076179"/>
    <lineage>
        <taxon>unclassified sequences</taxon>
        <taxon>metagenomes</taxon>
        <taxon>ecological metagenomes</taxon>
    </lineage>
</organism>
<accession>A0A645HVW6</accession>
<dbReference type="InterPro" id="IPR010982">
    <property type="entry name" value="Lambda_DNA-bd_dom_sf"/>
</dbReference>
<proteinExistence type="predicted"/>
<dbReference type="GO" id="GO:0003677">
    <property type="term" value="F:DNA binding"/>
    <property type="evidence" value="ECO:0007669"/>
    <property type="project" value="InterPro"/>
</dbReference>
<evidence type="ECO:0000259" key="1">
    <source>
        <dbReference type="PROSITE" id="PS50943"/>
    </source>
</evidence>
<protein>
    <recommendedName>
        <fullName evidence="1">HTH cro/C1-type domain-containing protein</fullName>
    </recommendedName>
</protein>
<dbReference type="InterPro" id="IPR001387">
    <property type="entry name" value="Cro/C1-type_HTH"/>
</dbReference>
<evidence type="ECO:0000313" key="2">
    <source>
        <dbReference type="EMBL" id="MPN43000.1"/>
    </source>
</evidence>
<dbReference type="Gene3D" id="1.10.260.40">
    <property type="entry name" value="lambda repressor-like DNA-binding domains"/>
    <property type="match status" value="1"/>
</dbReference>
<feature type="domain" description="HTH cro/C1-type" evidence="1">
    <location>
        <begin position="7"/>
        <end position="32"/>
    </location>
</feature>
<dbReference type="AlphaFoldDB" id="A0A645HVW6"/>
<name>A0A645HVW6_9ZZZZ</name>
<comment type="caution">
    <text evidence="2">The sequence shown here is derived from an EMBL/GenBank/DDBJ whole genome shotgun (WGS) entry which is preliminary data.</text>
</comment>
<dbReference type="SUPFAM" id="SSF47413">
    <property type="entry name" value="lambda repressor-like DNA-binding domains"/>
    <property type="match status" value="1"/>
</dbReference>
<dbReference type="CDD" id="cd00093">
    <property type="entry name" value="HTH_XRE"/>
    <property type="match status" value="1"/>
</dbReference>
<gene>
    <name evidence="2" type="ORF">SDC9_190559</name>
</gene>
<dbReference type="EMBL" id="VSSQ01101110">
    <property type="protein sequence ID" value="MPN43000.1"/>
    <property type="molecule type" value="Genomic_DNA"/>
</dbReference>
<reference evidence="2" key="1">
    <citation type="submission" date="2019-08" db="EMBL/GenBank/DDBJ databases">
        <authorList>
            <person name="Kucharzyk K."/>
            <person name="Murdoch R.W."/>
            <person name="Higgins S."/>
            <person name="Loffler F."/>
        </authorList>
    </citation>
    <scope>NUCLEOTIDE SEQUENCE</scope>
</reference>